<keyword evidence="3" id="KW-1185">Reference proteome</keyword>
<name>A0ABS0IAV8_9BACT</name>
<gene>
    <name evidence="2" type="ORF">I2H31_21885</name>
</gene>
<dbReference type="InterPro" id="IPR024775">
    <property type="entry name" value="DinB-like"/>
</dbReference>
<reference evidence="2 3" key="1">
    <citation type="submission" date="2020-11" db="EMBL/GenBank/DDBJ databases">
        <authorList>
            <person name="Kim M.K."/>
        </authorList>
    </citation>
    <scope>NUCLEOTIDE SEQUENCE [LARGE SCALE GENOMIC DNA]</scope>
    <source>
        <strain evidence="2 3">BT662</strain>
    </source>
</reference>
<dbReference type="Proteomes" id="UP000618931">
    <property type="component" value="Unassembled WGS sequence"/>
</dbReference>
<evidence type="ECO:0000259" key="1">
    <source>
        <dbReference type="Pfam" id="PF12867"/>
    </source>
</evidence>
<evidence type="ECO:0000313" key="3">
    <source>
        <dbReference type="Proteomes" id="UP000618931"/>
    </source>
</evidence>
<evidence type="ECO:0000313" key="2">
    <source>
        <dbReference type="EMBL" id="MBF9223768.1"/>
    </source>
</evidence>
<dbReference type="SUPFAM" id="SSF109854">
    <property type="entry name" value="DinB/YfiT-like putative metalloenzymes"/>
    <property type="match status" value="1"/>
</dbReference>
<dbReference type="Pfam" id="PF12867">
    <property type="entry name" value="DinB_2"/>
    <property type="match status" value="1"/>
</dbReference>
<organism evidence="2 3">
    <name type="scientific">Hymenobacter ruricola</name>
    <dbReference type="NCBI Taxonomy" id="2791023"/>
    <lineage>
        <taxon>Bacteria</taxon>
        <taxon>Pseudomonadati</taxon>
        <taxon>Bacteroidota</taxon>
        <taxon>Cytophagia</taxon>
        <taxon>Cytophagales</taxon>
        <taxon>Hymenobacteraceae</taxon>
        <taxon>Hymenobacter</taxon>
    </lineage>
</organism>
<protein>
    <submittedName>
        <fullName evidence="2">DinB family protein</fullName>
    </submittedName>
</protein>
<feature type="domain" description="DinB-like" evidence="1">
    <location>
        <begin position="23"/>
        <end position="149"/>
    </location>
</feature>
<dbReference type="EMBL" id="JADQDM010000018">
    <property type="protein sequence ID" value="MBF9223768.1"/>
    <property type="molecule type" value="Genomic_DNA"/>
</dbReference>
<proteinExistence type="predicted"/>
<sequence>MDRPNQKGVVAELTSLLTKANAHATFEEACADLTPKLWNQHVPDVPYTIWQLVEHVRIAQWDIVEFCVEPEHESPKWPEGYWPAPDATADEEQWQEALDHIRQDRQRFLHLLHAPGTNLLSPLPHGTGQTLLREAMLIADHTAYHTGEIILIRRLLLSIIEVNGNRAK</sequence>
<dbReference type="Gene3D" id="1.20.120.450">
    <property type="entry name" value="dinb family like domain"/>
    <property type="match status" value="1"/>
</dbReference>
<dbReference type="InterPro" id="IPR034660">
    <property type="entry name" value="DinB/YfiT-like"/>
</dbReference>
<comment type="caution">
    <text evidence="2">The sequence shown here is derived from an EMBL/GenBank/DDBJ whole genome shotgun (WGS) entry which is preliminary data.</text>
</comment>
<accession>A0ABS0IAV8</accession>